<proteinExistence type="predicted"/>
<gene>
    <name evidence="2" type="ORF">AABB81_13135</name>
</gene>
<keyword evidence="3" id="KW-1185">Reference proteome</keyword>
<dbReference type="PANTHER" id="PTHR36444:SF2">
    <property type="entry name" value="TRANSCRIPTIONAL REGULATOR PROTEIN YOBU-RELATED"/>
    <property type="match status" value="1"/>
</dbReference>
<evidence type="ECO:0000313" key="3">
    <source>
        <dbReference type="Proteomes" id="UP001474120"/>
    </source>
</evidence>
<name>A0ABU9L331_9FLAO</name>
<dbReference type="SMART" id="SM00871">
    <property type="entry name" value="AraC_E_bind"/>
    <property type="match status" value="1"/>
</dbReference>
<protein>
    <submittedName>
        <fullName evidence="2">GyrI-like domain-containing protein</fullName>
    </submittedName>
</protein>
<sequence>MFKGIIHLEEKKLCGLSQRMSMLNNTTEQLWRTFMPLRKHITDIKSQELISMQVYDNKSNADNFKASTEFTKWAAVEVSDLKNLPEGLFPYVLQGGLYAVFLHKGTPEQFKITFEYIFRQWFPNSGYKLDHREHFELLPENYRPDDPEAIEEIWIPVVSKGA</sequence>
<dbReference type="InterPro" id="IPR053182">
    <property type="entry name" value="YobU-like_regulator"/>
</dbReference>
<organism evidence="2 3">
    <name type="scientific">Lutimonas vermicola</name>
    <dbReference type="NCBI Taxonomy" id="414288"/>
    <lineage>
        <taxon>Bacteria</taxon>
        <taxon>Pseudomonadati</taxon>
        <taxon>Bacteroidota</taxon>
        <taxon>Flavobacteriia</taxon>
        <taxon>Flavobacteriales</taxon>
        <taxon>Flavobacteriaceae</taxon>
        <taxon>Lutimonas</taxon>
    </lineage>
</organism>
<dbReference type="InterPro" id="IPR029442">
    <property type="entry name" value="GyrI-like"/>
</dbReference>
<dbReference type="EMBL" id="JBCDNA010000003">
    <property type="protein sequence ID" value="MEL4456847.1"/>
    <property type="molecule type" value="Genomic_DNA"/>
</dbReference>
<evidence type="ECO:0000259" key="1">
    <source>
        <dbReference type="SMART" id="SM00871"/>
    </source>
</evidence>
<dbReference type="InterPro" id="IPR011256">
    <property type="entry name" value="Reg_factor_effector_dom_sf"/>
</dbReference>
<dbReference type="InterPro" id="IPR010499">
    <property type="entry name" value="AraC_E-bd"/>
</dbReference>
<reference evidence="2 3" key="1">
    <citation type="submission" date="2024-04" db="EMBL/GenBank/DDBJ databases">
        <title>whole genome sequencing of Lutimonas vermicola strain IMCC1616.</title>
        <authorList>
            <person name="Bae S.S."/>
        </authorList>
    </citation>
    <scope>NUCLEOTIDE SEQUENCE [LARGE SCALE GENOMIC DNA]</scope>
    <source>
        <strain evidence="2 3">IMCC1616</strain>
    </source>
</reference>
<dbReference type="Gene3D" id="3.20.80.10">
    <property type="entry name" value="Regulatory factor, effector binding domain"/>
    <property type="match status" value="1"/>
</dbReference>
<accession>A0ABU9L331</accession>
<evidence type="ECO:0000313" key="2">
    <source>
        <dbReference type="EMBL" id="MEL4456847.1"/>
    </source>
</evidence>
<comment type="caution">
    <text evidence="2">The sequence shown here is derived from an EMBL/GenBank/DDBJ whole genome shotgun (WGS) entry which is preliminary data.</text>
</comment>
<dbReference type="SUPFAM" id="SSF55136">
    <property type="entry name" value="Probable bacterial effector-binding domain"/>
    <property type="match status" value="1"/>
</dbReference>
<dbReference type="PANTHER" id="PTHR36444">
    <property type="entry name" value="TRANSCRIPTIONAL REGULATOR PROTEIN YOBU-RELATED"/>
    <property type="match status" value="1"/>
</dbReference>
<dbReference type="Pfam" id="PF06445">
    <property type="entry name" value="GyrI-like"/>
    <property type="match status" value="1"/>
</dbReference>
<dbReference type="RefSeq" id="WP_342161012.1">
    <property type="nucleotide sequence ID" value="NZ_JBCDNA010000003.1"/>
</dbReference>
<feature type="domain" description="AraC effector-binding" evidence="1">
    <location>
        <begin position="1"/>
        <end position="158"/>
    </location>
</feature>
<dbReference type="Proteomes" id="UP001474120">
    <property type="component" value="Unassembled WGS sequence"/>
</dbReference>